<keyword evidence="4" id="KW-1185">Reference proteome</keyword>
<evidence type="ECO:0000256" key="2">
    <source>
        <dbReference type="SAM" id="Phobius"/>
    </source>
</evidence>
<name>A0A835CWU7_TETSI</name>
<dbReference type="EMBL" id="JABCRI010001352">
    <property type="protein sequence ID" value="KAF8364638.1"/>
    <property type="molecule type" value="Genomic_DNA"/>
</dbReference>
<evidence type="ECO:0000313" key="4">
    <source>
        <dbReference type="Proteomes" id="UP000655225"/>
    </source>
</evidence>
<dbReference type="AlphaFoldDB" id="A0A835CWU7"/>
<keyword evidence="2" id="KW-0812">Transmembrane</keyword>
<proteinExistence type="predicted"/>
<keyword evidence="2" id="KW-1133">Transmembrane helix</keyword>
<gene>
    <name evidence="3" type="ORF">HHK36_033390</name>
</gene>
<protein>
    <submittedName>
        <fullName evidence="3">Uncharacterized protein</fullName>
    </submittedName>
</protein>
<comment type="caution">
    <text evidence="3">The sequence shown here is derived from an EMBL/GenBank/DDBJ whole genome shotgun (WGS) entry which is preliminary data.</text>
</comment>
<evidence type="ECO:0000256" key="1">
    <source>
        <dbReference type="SAM" id="MobiDB-lite"/>
    </source>
</evidence>
<keyword evidence="2" id="KW-0472">Membrane</keyword>
<dbReference type="Proteomes" id="UP000655225">
    <property type="component" value="Unassembled WGS sequence"/>
</dbReference>
<feature type="transmembrane region" description="Helical" evidence="2">
    <location>
        <begin position="122"/>
        <end position="142"/>
    </location>
</feature>
<evidence type="ECO:0000313" key="3">
    <source>
        <dbReference type="EMBL" id="KAF8364638.1"/>
    </source>
</evidence>
<sequence>MSTTARAATGPTRAVNTSSHISQASRRTPNGLLFACMHESDGTLTVERSLLVKSSCRRFSDTSSGISWCMDDPALRASRTGNCWGTTYHASKIRLQGEDFGTLNLYSRHKENLVFNPDHGKLIFICFIFYTLEFTGFPLIILHSSDMVILNAESDFINLARGDAFCNSHGDLGD</sequence>
<feature type="compositionally biased region" description="Low complexity" evidence="1">
    <location>
        <begin position="1"/>
        <end position="14"/>
    </location>
</feature>
<feature type="compositionally biased region" description="Polar residues" evidence="1">
    <location>
        <begin position="15"/>
        <end position="24"/>
    </location>
</feature>
<accession>A0A835CWU7</accession>
<organism evidence="3 4">
    <name type="scientific">Tetracentron sinense</name>
    <name type="common">Spur-leaf</name>
    <dbReference type="NCBI Taxonomy" id="13715"/>
    <lineage>
        <taxon>Eukaryota</taxon>
        <taxon>Viridiplantae</taxon>
        <taxon>Streptophyta</taxon>
        <taxon>Embryophyta</taxon>
        <taxon>Tracheophyta</taxon>
        <taxon>Spermatophyta</taxon>
        <taxon>Magnoliopsida</taxon>
        <taxon>Trochodendrales</taxon>
        <taxon>Trochodendraceae</taxon>
        <taxon>Tetracentron</taxon>
    </lineage>
</organism>
<feature type="region of interest" description="Disordered" evidence="1">
    <location>
        <begin position="1"/>
        <end position="24"/>
    </location>
</feature>
<reference evidence="3 4" key="1">
    <citation type="submission" date="2020-04" db="EMBL/GenBank/DDBJ databases">
        <title>Plant Genome Project.</title>
        <authorList>
            <person name="Zhang R.-G."/>
        </authorList>
    </citation>
    <scope>NUCLEOTIDE SEQUENCE [LARGE SCALE GENOMIC DNA]</scope>
    <source>
        <strain evidence="3">YNK0</strain>
        <tissue evidence="3">Leaf</tissue>
    </source>
</reference>